<feature type="transmembrane region" description="Helical" evidence="1">
    <location>
        <begin position="111"/>
        <end position="129"/>
    </location>
</feature>
<dbReference type="Gene3D" id="1.10.3730.20">
    <property type="match status" value="1"/>
</dbReference>
<dbReference type="PANTHER" id="PTHR22911">
    <property type="entry name" value="ACYL-MALONYL CONDENSING ENZYME-RELATED"/>
    <property type="match status" value="1"/>
</dbReference>
<dbReference type="Pfam" id="PF00892">
    <property type="entry name" value="EamA"/>
    <property type="match status" value="2"/>
</dbReference>
<dbReference type="EMBL" id="CAUJNA010002223">
    <property type="protein sequence ID" value="CAJ1391081.1"/>
    <property type="molecule type" value="Genomic_DNA"/>
</dbReference>
<gene>
    <name evidence="3" type="ORF">EVOR1521_LOCUS16345</name>
</gene>
<protein>
    <recommendedName>
        <fullName evidence="2">EamA domain-containing protein</fullName>
    </recommendedName>
</protein>
<keyword evidence="1" id="KW-1133">Transmembrane helix</keyword>
<organism evidence="3 4">
    <name type="scientific">Effrenium voratum</name>
    <dbReference type="NCBI Taxonomy" id="2562239"/>
    <lineage>
        <taxon>Eukaryota</taxon>
        <taxon>Sar</taxon>
        <taxon>Alveolata</taxon>
        <taxon>Dinophyceae</taxon>
        <taxon>Suessiales</taxon>
        <taxon>Symbiodiniaceae</taxon>
        <taxon>Effrenium</taxon>
    </lineage>
</organism>
<dbReference type="InterPro" id="IPR000620">
    <property type="entry name" value="EamA_dom"/>
</dbReference>
<feature type="transmembrane region" description="Helical" evidence="1">
    <location>
        <begin position="228"/>
        <end position="247"/>
    </location>
</feature>
<dbReference type="PANTHER" id="PTHR22911:SF103">
    <property type="entry name" value="BLR2811 PROTEIN"/>
    <property type="match status" value="1"/>
</dbReference>
<keyword evidence="1" id="KW-0472">Membrane</keyword>
<feature type="transmembrane region" description="Helical" evidence="1">
    <location>
        <begin position="191"/>
        <end position="216"/>
    </location>
</feature>
<feature type="transmembrane region" description="Helical" evidence="1">
    <location>
        <begin position="138"/>
        <end position="156"/>
    </location>
</feature>
<dbReference type="GO" id="GO:0016020">
    <property type="term" value="C:membrane"/>
    <property type="evidence" value="ECO:0007669"/>
    <property type="project" value="InterPro"/>
</dbReference>
<feature type="transmembrane region" description="Helical" evidence="1">
    <location>
        <begin position="88"/>
        <end position="105"/>
    </location>
</feature>
<comment type="caution">
    <text evidence="3">The sequence shown here is derived from an EMBL/GenBank/DDBJ whole genome shotgun (WGS) entry which is preliminary data.</text>
</comment>
<evidence type="ECO:0000313" key="4">
    <source>
        <dbReference type="Proteomes" id="UP001178507"/>
    </source>
</evidence>
<feature type="transmembrane region" description="Helical" evidence="1">
    <location>
        <begin position="162"/>
        <end position="179"/>
    </location>
</feature>
<accession>A0AA36IPG4</accession>
<sequence length="313" mass="33010">MVQALPSKPSFAADMPVRGMALAVVGALLLPAMDAVAKLLGQSGAMSPGQVTFFRFAIQTAFCLVWLMAFGGAAALRSNRFGINFVRGMVLGAASLFFFVALKYMPLADAIAVFFVEPLILTLLSFLVLREPVGWRRVAAVIVGFGGALIVIQPSYAVFGPVSLLPLGAATLFATYLMLNRIAGRNDGAMVMQFVSGLGGMAIVAVAMAFGTVAGIGDLAVTPTADPTVWALVALMGSIGVAGHYLFVRAFQMAPASLLAPFQYIEIISAALFGLLLFSEFPTPTKWLGIGIIVASGLYVFWRERTVDQKDGA</sequence>
<evidence type="ECO:0000313" key="3">
    <source>
        <dbReference type="EMBL" id="CAJ1391081.1"/>
    </source>
</evidence>
<evidence type="ECO:0000256" key="1">
    <source>
        <dbReference type="SAM" id="Phobius"/>
    </source>
</evidence>
<feature type="domain" description="EamA" evidence="2">
    <location>
        <begin position="18"/>
        <end position="152"/>
    </location>
</feature>
<keyword evidence="1" id="KW-0812">Transmembrane</keyword>
<name>A0AA36IPG4_9DINO</name>
<evidence type="ECO:0000259" key="2">
    <source>
        <dbReference type="Pfam" id="PF00892"/>
    </source>
</evidence>
<dbReference type="AlphaFoldDB" id="A0AA36IPG4"/>
<feature type="transmembrane region" description="Helical" evidence="1">
    <location>
        <begin position="259"/>
        <end position="278"/>
    </location>
</feature>
<keyword evidence="4" id="KW-1185">Reference proteome</keyword>
<feature type="transmembrane region" description="Helical" evidence="1">
    <location>
        <begin position="53"/>
        <end position="76"/>
    </location>
</feature>
<dbReference type="InterPro" id="IPR037185">
    <property type="entry name" value="EmrE-like"/>
</dbReference>
<dbReference type="Proteomes" id="UP001178507">
    <property type="component" value="Unassembled WGS sequence"/>
</dbReference>
<reference evidence="3" key="1">
    <citation type="submission" date="2023-08" db="EMBL/GenBank/DDBJ databases">
        <authorList>
            <person name="Chen Y."/>
            <person name="Shah S."/>
            <person name="Dougan E. K."/>
            <person name="Thang M."/>
            <person name="Chan C."/>
        </authorList>
    </citation>
    <scope>NUCLEOTIDE SEQUENCE</scope>
</reference>
<dbReference type="SUPFAM" id="SSF103481">
    <property type="entry name" value="Multidrug resistance efflux transporter EmrE"/>
    <property type="match status" value="2"/>
</dbReference>
<feature type="domain" description="EamA" evidence="2">
    <location>
        <begin position="165"/>
        <end position="299"/>
    </location>
</feature>
<feature type="transmembrane region" description="Helical" evidence="1">
    <location>
        <begin position="284"/>
        <end position="302"/>
    </location>
</feature>
<proteinExistence type="predicted"/>